<name>A0A1L6J865_9SPHN</name>
<dbReference type="GeneID" id="44135605"/>
<accession>A0A1L6J865</accession>
<dbReference type="KEGG" id="skr:BRX40_06260"/>
<dbReference type="AlphaFoldDB" id="A0A1L6J865"/>
<evidence type="ECO:0000313" key="2">
    <source>
        <dbReference type="Proteomes" id="UP000185161"/>
    </source>
</evidence>
<organism evidence="1 2">
    <name type="scientific">Sphingomonas koreensis</name>
    <dbReference type="NCBI Taxonomy" id="93064"/>
    <lineage>
        <taxon>Bacteria</taxon>
        <taxon>Pseudomonadati</taxon>
        <taxon>Pseudomonadota</taxon>
        <taxon>Alphaproteobacteria</taxon>
        <taxon>Sphingomonadales</taxon>
        <taxon>Sphingomonadaceae</taxon>
        <taxon>Sphingomonas</taxon>
    </lineage>
</organism>
<keyword evidence="2" id="KW-1185">Reference proteome</keyword>
<reference evidence="2" key="1">
    <citation type="submission" date="2016-12" db="EMBL/GenBank/DDBJ databases">
        <title>Whole genome sequencing of Sphingomonas sp. ABOJV.</title>
        <authorList>
            <person name="Conlan S."/>
            <person name="Thomas P.J."/>
            <person name="Mullikin J."/>
            <person name="Palmore T.N."/>
            <person name="Frank K.M."/>
            <person name="Segre J.A."/>
        </authorList>
    </citation>
    <scope>NUCLEOTIDE SEQUENCE [LARGE SCALE GENOMIC DNA]</scope>
    <source>
        <strain evidence="2">ABOJV</strain>
    </source>
</reference>
<proteinExistence type="predicted"/>
<evidence type="ECO:0000313" key="1">
    <source>
        <dbReference type="EMBL" id="APR52089.1"/>
    </source>
</evidence>
<dbReference type="Proteomes" id="UP000185161">
    <property type="component" value="Chromosome"/>
</dbReference>
<dbReference type="EMBL" id="CP018820">
    <property type="protein sequence ID" value="APR52089.1"/>
    <property type="molecule type" value="Genomic_DNA"/>
</dbReference>
<dbReference type="STRING" id="93064.BRX40_06260"/>
<dbReference type="RefSeq" id="WP_060978297.1">
    <property type="nucleotide sequence ID" value="NZ_CP018820.1"/>
</dbReference>
<sequence>MLDHNADAHPGTGIAFAYEVANLAFGMGPIFRRAVQAVIAGSTSLAFGRRQHDRDDAKRFKIVALGIRQADHHREPPIALEQGDRGFQGNLALLVD</sequence>
<gene>
    <name evidence="1" type="ORF">BRX40_06260</name>
</gene>
<protein>
    <submittedName>
        <fullName evidence="1">Uncharacterized protein</fullName>
    </submittedName>
</protein>